<evidence type="ECO:0008006" key="3">
    <source>
        <dbReference type="Google" id="ProtNLM"/>
    </source>
</evidence>
<proteinExistence type="predicted"/>
<gene>
    <name evidence="1" type="ORF">L2764_02345</name>
</gene>
<dbReference type="Proteomes" id="UP001203423">
    <property type="component" value="Unassembled WGS sequence"/>
</dbReference>
<evidence type="ECO:0000313" key="2">
    <source>
        <dbReference type="Proteomes" id="UP001203423"/>
    </source>
</evidence>
<dbReference type="RefSeq" id="WP_248938634.1">
    <property type="nucleotide sequence ID" value="NZ_JAKIKS010000004.1"/>
</dbReference>
<sequence>MFLIIQFIQRILLISLLCLSFVTQSMAGLVMSCDDMNEMSMQADMKTGVITSQLSMQHMSETMLHGENKLKMFCSDKNVEQGNQQCNQCVCVLMSCSSPALTHQLSPHEPILLLLSRLPSITTPILASVTSSVYKPPIS</sequence>
<evidence type="ECO:0000313" key="1">
    <source>
        <dbReference type="EMBL" id="MCL1123351.1"/>
    </source>
</evidence>
<comment type="caution">
    <text evidence="1">The sequence shown here is derived from an EMBL/GenBank/DDBJ whole genome shotgun (WGS) entry which is preliminary data.</text>
</comment>
<reference evidence="1 2" key="1">
    <citation type="submission" date="2022-01" db="EMBL/GenBank/DDBJ databases">
        <title>Whole genome-based taxonomy of the Shewanellaceae.</title>
        <authorList>
            <person name="Martin-Rodriguez A.J."/>
        </authorList>
    </citation>
    <scope>NUCLEOTIDE SEQUENCE [LARGE SCALE GENOMIC DNA]</scope>
    <source>
        <strain evidence="1 2">DSM 17177</strain>
    </source>
</reference>
<accession>A0ABT0L851</accession>
<name>A0ABT0L851_9GAMM</name>
<protein>
    <recommendedName>
        <fullName evidence="3">DUF2946 domain-containing protein</fullName>
    </recommendedName>
</protein>
<dbReference type="EMBL" id="JAKIKS010000004">
    <property type="protein sequence ID" value="MCL1123351.1"/>
    <property type="molecule type" value="Genomic_DNA"/>
</dbReference>
<organism evidence="1 2">
    <name type="scientific">Shewanella surugensis</name>
    <dbReference type="NCBI Taxonomy" id="212020"/>
    <lineage>
        <taxon>Bacteria</taxon>
        <taxon>Pseudomonadati</taxon>
        <taxon>Pseudomonadota</taxon>
        <taxon>Gammaproteobacteria</taxon>
        <taxon>Alteromonadales</taxon>
        <taxon>Shewanellaceae</taxon>
        <taxon>Shewanella</taxon>
    </lineage>
</organism>
<keyword evidence="2" id="KW-1185">Reference proteome</keyword>